<keyword evidence="6" id="KW-1185">Reference proteome</keyword>
<proteinExistence type="predicted"/>
<dbReference type="NCBIfam" id="NF005478">
    <property type="entry name" value="PRK07079.1"/>
    <property type="match status" value="1"/>
</dbReference>
<dbReference type="InterPro" id="IPR002933">
    <property type="entry name" value="Peptidase_M20"/>
</dbReference>
<dbReference type="SUPFAM" id="SSF53187">
    <property type="entry name" value="Zn-dependent exopeptidases"/>
    <property type="match status" value="1"/>
</dbReference>
<evidence type="ECO:0000256" key="2">
    <source>
        <dbReference type="ARBA" id="ARBA00022723"/>
    </source>
</evidence>
<dbReference type="InterPro" id="IPR051458">
    <property type="entry name" value="Cyt/Met_Dipeptidase"/>
</dbReference>
<dbReference type="InterPro" id="IPR011650">
    <property type="entry name" value="Peptidase_M20_dimer"/>
</dbReference>
<sequence>MSLDASSSRTLALELVDQTLTSGDFYATLERRVARRTVSQDASCREALYAYLDEEIAPALEAMAFTSKIIENPKAGFPPLLIGERIEDANLPTVLLYGHGDVTEGQEEAWTQGIDPWRMSFHEGRVYGRGIADNKAQHSVNLAALAAVIAARQGKLGYNVKMLFEMSEEVGSPGLEEACDQYRDALAADVFLGSDGPRIRHDMPTLFLGSRGVLQFKLALNTGNGGRHAGNWGGVITNSAAVLANALATLVSADGKILVDFLKAPPIPDAVADLIRPLPVGGEPTDPTLNPAWGEQGLSDGERLYGTNTFEIVGLSAGRTDKPVGAIPASAEAILQLRFVKGTDWQAVESRLRAHLDAHGFAAVTSTLLGGYAATRLSPEHPWVHFVVDSATRTLGKAPNVLPNLGGTIPNHCFSDVLGLPTVWLPHSYPSCNQHAPDEHVLEPIIEEGLRIATGLFWDLGEPAATALADVSTTSASLTAE</sequence>
<evidence type="ECO:0000256" key="3">
    <source>
        <dbReference type="ARBA" id="ARBA00022801"/>
    </source>
</evidence>
<name>A0ABT2EEX1_9GAMM</name>
<protein>
    <submittedName>
        <fullName evidence="5">M20 family metallopeptidase</fullName>
    </submittedName>
</protein>
<dbReference type="Proteomes" id="UP001165542">
    <property type="component" value="Unassembled WGS sequence"/>
</dbReference>
<dbReference type="PANTHER" id="PTHR43270">
    <property type="entry name" value="BETA-ALA-HIS DIPEPTIDASE"/>
    <property type="match status" value="1"/>
</dbReference>
<keyword evidence="3" id="KW-0378">Hydrolase</keyword>
<reference evidence="5" key="1">
    <citation type="submission" date="2021-11" db="EMBL/GenBank/DDBJ databases">
        <title>Halomonas sp., isolated from a coastal aquaculture zone in Dongshan Bay.</title>
        <authorList>
            <person name="Lin W."/>
        </authorList>
    </citation>
    <scope>NUCLEOTIDE SEQUENCE</scope>
    <source>
        <strain evidence="5">Yzlin-01</strain>
    </source>
</reference>
<evidence type="ECO:0000259" key="4">
    <source>
        <dbReference type="Pfam" id="PF07687"/>
    </source>
</evidence>
<dbReference type="Pfam" id="PF01546">
    <property type="entry name" value="Peptidase_M20"/>
    <property type="match status" value="1"/>
</dbReference>
<evidence type="ECO:0000313" key="6">
    <source>
        <dbReference type="Proteomes" id="UP001165542"/>
    </source>
</evidence>
<feature type="domain" description="Peptidase M20 dimerisation" evidence="4">
    <location>
        <begin position="209"/>
        <end position="360"/>
    </location>
</feature>
<comment type="caution">
    <text evidence="5">The sequence shown here is derived from an EMBL/GenBank/DDBJ whole genome shotgun (WGS) entry which is preliminary data.</text>
</comment>
<dbReference type="Gene3D" id="3.30.70.360">
    <property type="match status" value="1"/>
</dbReference>
<dbReference type="PANTHER" id="PTHR43270:SF12">
    <property type="entry name" value="SUCCINYL-DIAMINOPIMELATE DESUCCINYLASE"/>
    <property type="match status" value="1"/>
</dbReference>
<organism evidence="5 6">
    <name type="scientific">Halomonas dongshanensis</name>
    <dbReference type="NCBI Taxonomy" id="2890835"/>
    <lineage>
        <taxon>Bacteria</taxon>
        <taxon>Pseudomonadati</taxon>
        <taxon>Pseudomonadota</taxon>
        <taxon>Gammaproteobacteria</taxon>
        <taxon>Oceanospirillales</taxon>
        <taxon>Halomonadaceae</taxon>
        <taxon>Halomonas</taxon>
    </lineage>
</organism>
<gene>
    <name evidence="5" type="ORF">LLY24_12530</name>
</gene>
<dbReference type="Gene3D" id="3.40.630.10">
    <property type="entry name" value="Zn peptidases"/>
    <property type="match status" value="1"/>
</dbReference>
<evidence type="ECO:0000256" key="1">
    <source>
        <dbReference type="ARBA" id="ARBA00022670"/>
    </source>
</evidence>
<evidence type="ECO:0000313" key="5">
    <source>
        <dbReference type="EMBL" id="MCS2610142.1"/>
    </source>
</evidence>
<keyword evidence="1" id="KW-0645">Protease</keyword>
<accession>A0ABT2EEX1</accession>
<dbReference type="Pfam" id="PF07687">
    <property type="entry name" value="M20_dimer"/>
    <property type="match status" value="1"/>
</dbReference>
<dbReference type="EMBL" id="JAJISC010000005">
    <property type="protein sequence ID" value="MCS2610142.1"/>
    <property type="molecule type" value="Genomic_DNA"/>
</dbReference>
<keyword evidence="2" id="KW-0479">Metal-binding</keyword>
<dbReference type="RefSeq" id="WP_259036641.1">
    <property type="nucleotide sequence ID" value="NZ_JAJISC010000005.1"/>
</dbReference>